<evidence type="ECO:0000313" key="5">
    <source>
        <dbReference type="Proteomes" id="UP000570514"/>
    </source>
</evidence>
<sequence>MALTIRKAGPQDVKTLVRLNRPVQALHHDAQDWLFKAETEDAALEAYFASVIANPTHTILMAFWDEEAAGYLFYEARERPASLLTKANRSLFIHHLSVDEVHRRKGIGRVLMAAVDLAADGFDFVEVDFWSFNGEAREFYAACGYGVSRERWWKRR</sequence>
<gene>
    <name evidence="4" type="ORF">FHS83_000313</name>
</gene>
<accession>A0A846MUT7</accession>
<evidence type="ECO:0000313" key="4">
    <source>
        <dbReference type="EMBL" id="NIK86995.1"/>
    </source>
</evidence>
<dbReference type="PANTHER" id="PTHR43877">
    <property type="entry name" value="AMINOALKYLPHOSPHONATE N-ACETYLTRANSFERASE-RELATED-RELATED"/>
    <property type="match status" value="1"/>
</dbReference>
<evidence type="ECO:0000256" key="1">
    <source>
        <dbReference type="ARBA" id="ARBA00022679"/>
    </source>
</evidence>
<keyword evidence="1 4" id="KW-0808">Transferase</keyword>
<dbReference type="GO" id="GO:0016747">
    <property type="term" value="F:acyltransferase activity, transferring groups other than amino-acyl groups"/>
    <property type="evidence" value="ECO:0007669"/>
    <property type="project" value="InterPro"/>
</dbReference>
<dbReference type="Pfam" id="PF00583">
    <property type="entry name" value="Acetyltransf_1"/>
    <property type="match status" value="1"/>
</dbReference>
<name>A0A846MUT7_9PROT</name>
<dbReference type="InterPro" id="IPR016181">
    <property type="entry name" value="Acyl_CoA_acyltransferase"/>
</dbReference>
<feature type="domain" description="N-acetyltransferase" evidence="3">
    <location>
        <begin position="3"/>
        <end position="156"/>
    </location>
</feature>
<dbReference type="PROSITE" id="PS51186">
    <property type="entry name" value="GNAT"/>
    <property type="match status" value="1"/>
</dbReference>
<dbReference type="Gene3D" id="3.40.630.30">
    <property type="match status" value="1"/>
</dbReference>
<dbReference type="EMBL" id="JAASRM010000001">
    <property type="protein sequence ID" value="NIK86995.1"/>
    <property type="molecule type" value="Genomic_DNA"/>
</dbReference>
<comment type="caution">
    <text evidence="4">The sequence shown here is derived from an EMBL/GenBank/DDBJ whole genome shotgun (WGS) entry which is preliminary data.</text>
</comment>
<evidence type="ECO:0000256" key="2">
    <source>
        <dbReference type="ARBA" id="ARBA00023315"/>
    </source>
</evidence>
<organism evidence="4 5">
    <name type="scientific">Rhizomicrobium palustre</name>
    <dbReference type="NCBI Taxonomy" id="189966"/>
    <lineage>
        <taxon>Bacteria</taxon>
        <taxon>Pseudomonadati</taxon>
        <taxon>Pseudomonadota</taxon>
        <taxon>Alphaproteobacteria</taxon>
        <taxon>Micropepsales</taxon>
        <taxon>Micropepsaceae</taxon>
        <taxon>Rhizomicrobium</taxon>
    </lineage>
</organism>
<dbReference type="AlphaFoldDB" id="A0A846MUT7"/>
<reference evidence="4 5" key="1">
    <citation type="submission" date="2020-03" db="EMBL/GenBank/DDBJ databases">
        <title>Genomic Encyclopedia of Type Strains, Phase IV (KMG-IV): sequencing the most valuable type-strain genomes for metagenomic binning, comparative biology and taxonomic classification.</title>
        <authorList>
            <person name="Goeker M."/>
        </authorList>
    </citation>
    <scope>NUCLEOTIDE SEQUENCE [LARGE SCALE GENOMIC DNA]</scope>
    <source>
        <strain evidence="4 5">DSM 19867</strain>
    </source>
</reference>
<dbReference type="InterPro" id="IPR000182">
    <property type="entry name" value="GNAT_dom"/>
</dbReference>
<dbReference type="RefSeq" id="WP_167080188.1">
    <property type="nucleotide sequence ID" value="NZ_BAAADC010000001.1"/>
</dbReference>
<protein>
    <submittedName>
        <fullName evidence="4">GNAT superfamily N-acetyltransferase</fullName>
    </submittedName>
</protein>
<keyword evidence="2" id="KW-0012">Acyltransferase</keyword>
<dbReference type="Proteomes" id="UP000570514">
    <property type="component" value="Unassembled WGS sequence"/>
</dbReference>
<proteinExistence type="predicted"/>
<dbReference type="CDD" id="cd04301">
    <property type="entry name" value="NAT_SF"/>
    <property type="match status" value="1"/>
</dbReference>
<keyword evidence="5" id="KW-1185">Reference proteome</keyword>
<dbReference type="InterPro" id="IPR050832">
    <property type="entry name" value="Bact_Acetyltransf"/>
</dbReference>
<dbReference type="SUPFAM" id="SSF55729">
    <property type="entry name" value="Acyl-CoA N-acyltransferases (Nat)"/>
    <property type="match status" value="1"/>
</dbReference>
<evidence type="ECO:0000259" key="3">
    <source>
        <dbReference type="PROSITE" id="PS51186"/>
    </source>
</evidence>